<dbReference type="Pfam" id="PF06546">
    <property type="entry name" value="Vert_HS_TF"/>
    <property type="match status" value="1"/>
</dbReference>
<accession>A0ABD0NZS1</accession>
<evidence type="ECO:0000256" key="1">
    <source>
        <dbReference type="ARBA" id="ARBA00023015"/>
    </source>
</evidence>
<evidence type="ECO:0000256" key="3">
    <source>
        <dbReference type="ARBA" id="ARBA00023163"/>
    </source>
</evidence>
<evidence type="ECO:0000256" key="2">
    <source>
        <dbReference type="ARBA" id="ARBA00023016"/>
    </source>
</evidence>
<evidence type="ECO:0000259" key="4">
    <source>
        <dbReference type="Pfam" id="PF06546"/>
    </source>
</evidence>
<gene>
    <name evidence="5" type="ORF">M9458_038640</name>
</gene>
<evidence type="ECO:0000313" key="5">
    <source>
        <dbReference type="EMBL" id="KAL0166796.1"/>
    </source>
</evidence>
<feature type="non-terminal residue" evidence="5">
    <location>
        <position position="1"/>
    </location>
</feature>
<evidence type="ECO:0000313" key="6">
    <source>
        <dbReference type="Proteomes" id="UP001529510"/>
    </source>
</evidence>
<name>A0ABD0NZS1_CIRMR</name>
<keyword evidence="6" id="KW-1185">Reference proteome</keyword>
<keyword evidence="2" id="KW-0346">Stress response</keyword>
<organism evidence="5 6">
    <name type="scientific">Cirrhinus mrigala</name>
    <name type="common">Mrigala</name>
    <dbReference type="NCBI Taxonomy" id="683832"/>
    <lineage>
        <taxon>Eukaryota</taxon>
        <taxon>Metazoa</taxon>
        <taxon>Chordata</taxon>
        <taxon>Craniata</taxon>
        <taxon>Vertebrata</taxon>
        <taxon>Euteleostomi</taxon>
        <taxon>Actinopterygii</taxon>
        <taxon>Neopterygii</taxon>
        <taxon>Teleostei</taxon>
        <taxon>Ostariophysi</taxon>
        <taxon>Cypriniformes</taxon>
        <taxon>Cyprinidae</taxon>
        <taxon>Labeoninae</taxon>
        <taxon>Labeonini</taxon>
        <taxon>Cirrhinus</taxon>
    </lineage>
</organism>
<dbReference type="EMBL" id="JAMKFB020000019">
    <property type="protein sequence ID" value="KAL0166796.1"/>
    <property type="molecule type" value="Genomic_DNA"/>
</dbReference>
<proteinExistence type="predicted"/>
<dbReference type="InterPro" id="IPR010542">
    <property type="entry name" value="Vert_HSTF_C"/>
</dbReference>
<comment type="caution">
    <text evidence="5">The sequence shown here is derived from an EMBL/GenBank/DDBJ whole genome shotgun (WGS) entry which is preliminary data.</text>
</comment>
<sequence length="59" mass="6161">PEVEEVCPVEVEVAGSGVPVDTPLSPTTFINSILQESEPITAPTPPPNDQKCLSVACLD</sequence>
<dbReference type="Proteomes" id="UP001529510">
    <property type="component" value="Unassembled WGS sequence"/>
</dbReference>
<keyword evidence="3" id="KW-0804">Transcription</keyword>
<keyword evidence="1" id="KW-0805">Transcription regulation</keyword>
<feature type="non-terminal residue" evidence="5">
    <location>
        <position position="59"/>
    </location>
</feature>
<feature type="domain" description="Vertebrate heat shock transcription factor C-terminal" evidence="4">
    <location>
        <begin position="1"/>
        <end position="59"/>
    </location>
</feature>
<protein>
    <recommendedName>
        <fullName evidence="4">Vertebrate heat shock transcription factor C-terminal domain-containing protein</fullName>
    </recommendedName>
</protein>
<dbReference type="AlphaFoldDB" id="A0ABD0NZS1"/>
<reference evidence="5 6" key="1">
    <citation type="submission" date="2024-05" db="EMBL/GenBank/DDBJ databases">
        <title>Genome sequencing and assembly of Indian major carp, Cirrhinus mrigala (Hamilton, 1822).</title>
        <authorList>
            <person name="Mohindra V."/>
            <person name="Chowdhury L.M."/>
            <person name="Lal K."/>
            <person name="Jena J.K."/>
        </authorList>
    </citation>
    <scope>NUCLEOTIDE SEQUENCE [LARGE SCALE GENOMIC DNA]</scope>
    <source>
        <strain evidence="5">CM1030</strain>
        <tissue evidence="5">Blood</tissue>
    </source>
</reference>